<proteinExistence type="predicted"/>
<evidence type="ECO:0000259" key="6">
    <source>
        <dbReference type="PROSITE" id="PS50157"/>
    </source>
</evidence>
<dbReference type="STRING" id="933852.A0A0C2WV78"/>
<dbReference type="InterPro" id="IPR013087">
    <property type="entry name" value="Znf_C2H2_type"/>
</dbReference>
<keyword evidence="2 4" id="KW-0863">Zinc-finger</keyword>
<dbReference type="PROSITE" id="PS50157">
    <property type="entry name" value="ZINC_FINGER_C2H2_2"/>
    <property type="match status" value="2"/>
</dbReference>
<dbReference type="AlphaFoldDB" id="A0A0C2WV78"/>
<evidence type="ECO:0000256" key="5">
    <source>
        <dbReference type="SAM" id="MobiDB-lite"/>
    </source>
</evidence>
<feature type="compositionally biased region" description="Polar residues" evidence="5">
    <location>
        <begin position="80"/>
        <end position="89"/>
    </location>
</feature>
<dbReference type="InterPro" id="IPR036236">
    <property type="entry name" value="Znf_C2H2_sf"/>
</dbReference>
<keyword evidence="1" id="KW-0479">Metal-binding</keyword>
<sequence>MSTSSPTTSSSSSTRQTKDMPRSPVYTLGGGAIAPMPSLMSHPPQQQRVPPAATPVAHAMPYEVQRRLSQHQQPPPPPWLTSNAHNTNAHPIISSRTPSPNSSPGSSPTPSHSSPLPYGASSAGGSTTGPNGLQQDFPCPFCHQVYKKVGHLNRHVLTHSGTRFACEFKGCDKTFSRLDNMRTHVKNMHPGH</sequence>
<dbReference type="SMART" id="SM00355">
    <property type="entry name" value="ZnF_C2H2"/>
    <property type="match status" value="2"/>
</dbReference>
<evidence type="ECO:0000256" key="4">
    <source>
        <dbReference type="PROSITE-ProRule" id="PRU00042"/>
    </source>
</evidence>
<organism evidence="7 8">
    <name type="scientific">Serendipita vermifera MAFF 305830</name>
    <dbReference type="NCBI Taxonomy" id="933852"/>
    <lineage>
        <taxon>Eukaryota</taxon>
        <taxon>Fungi</taxon>
        <taxon>Dikarya</taxon>
        <taxon>Basidiomycota</taxon>
        <taxon>Agaricomycotina</taxon>
        <taxon>Agaricomycetes</taxon>
        <taxon>Sebacinales</taxon>
        <taxon>Serendipitaceae</taxon>
        <taxon>Serendipita</taxon>
    </lineage>
</organism>
<dbReference type="Gene3D" id="3.30.160.60">
    <property type="entry name" value="Classic Zinc Finger"/>
    <property type="match status" value="2"/>
</dbReference>
<feature type="domain" description="C2H2-type" evidence="6">
    <location>
        <begin position="137"/>
        <end position="164"/>
    </location>
</feature>
<evidence type="ECO:0000256" key="2">
    <source>
        <dbReference type="ARBA" id="ARBA00022771"/>
    </source>
</evidence>
<gene>
    <name evidence="7" type="ORF">M408DRAFT_328479</name>
</gene>
<dbReference type="SUPFAM" id="SSF57667">
    <property type="entry name" value="beta-beta-alpha zinc fingers"/>
    <property type="match status" value="1"/>
</dbReference>
<feature type="domain" description="C2H2-type" evidence="6">
    <location>
        <begin position="164"/>
        <end position="192"/>
    </location>
</feature>
<dbReference type="GO" id="GO:0008270">
    <property type="term" value="F:zinc ion binding"/>
    <property type="evidence" value="ECO:0007669"/>
    <property type="project" value="UniProtKB-KW"/>
</dbReference>
<dbReference type="PANTHER" id="PTHR23235">
    <property type="entry name" value="KRUEPPEL-LIKE TRANSCRIPTION FACTOR"/>
    <property type="match status" value="1"/>
</dbReference>
<dbReference type="PROSITE" id="PS00028">
    <property type="entry name" value="ZINC_FINGER_C2H2_1"/>
    <property type="match status" value="2"/>
</dbReference>
<evidence type="ECO:0000313" key="7">
    <source>
        <dbReference type="EMBL" id="KIM30073.1"/>
    </source>
</evidence>
<dbReference type="Pfam" id="PF13894">
    <property type="entry name" value="zf-C2H2_4"/>
    <property type="match status" value="1"/>
</dbReference>
<reference evidence="7 8" key="1">
    <citation type="submission" date="2014-04" db="EMBL/GenBank/DDBJ databases">
        <authorList>
            <consortium name="DOE Joint Genome Institute"/>
            <person name="Kuo A."/>
            <person name="Zuccaro A."/>
            <person name="Kohler A."/>
            <person name="Nagy L.G."/>
            <person name="Floudas D."/>
            <person name="Copeland A."/>
            <person name="Barry K.W."/>
            <person name="Cichocki N."/>
            <person name="Veneault-Fourrey C."/>
            <person name="LaButti K."/>
            <person name="Lindquist E.A."/>
            <person name="Lipzen A."/>
            <person name="Lundell T."/>
            <person name="Morin E."/>
            <person name="Murat C."/>
            <person name="Sun H."/>
            <person name="Tunlid A."/>
            <person name="Henrissat B."/>
            <person name="Grigoriev I.V."/>
            <person name="Hibbett D.S."/>
            <person name="Martin F."/>
            <person name="Nordberg H.P."/>
            <person name="Cantor M.N."/>
            <person name="Hua S.X."/>
        </authorList>
    </citation>
    <scope>NUCLEOTIDE SEQUENCE [LARGE SCALE GENOMIC DNA]</scope>
    <source>
        <strain evidence="7 8">MAFF 305830</strain>
    </source>
</reference>
<dbReference type="EMBL" id="KN824286">
    <property type="protein sequence ID" value="KIM30073.1"/>
    <property type="molecule type" value="Genomic_DNA"/>
</dbReference>
<evidence type="ECO:0000256" key="3">
    <source>
        <dbReference type="ARBA" id="ARBA00022833"/>
    </source>
</evidence>
<dbReference type="OrthoDB" id="654211at2759"/>
<dbReference type="GO" id="GO:0000981">
    <property type="term" value="F:DNA-binding transcription factor activity, RNA polymerase II-specific"/>
    <property type="evidence" value="ECO:0007669"/>
    <property type="project" value="TreeGrafter"/>
</dbReference>
<evidence type="ECO:0000313" key="8">
    <source>
        <dbReference type="Proteomes" id="UP000054097"/>
    </source>
</evidence>
<feature type="compositionally biased region" description="Low complexity" evidence="5">
    <location>
        <begin position="91"/>
        <end position="129"/>
    </location>
</feature>
<name>A0A0C2WV78_SERVB</name>
<keyword evidence="8" id="KW-1185">Reference proteome</keyword>
<dbReference type="Proteomes" id="UP000054097">
    <property type="component" value="Unassembled WGS sequence"/>
</dbReference>
<keyword evidence="3" id="KW-0862">Zinc</keyword>
<dbReference type="PANTHER" id="PTHR23235:SF120">
    <property type="entry name" value="KRUPPEL-LIKE FACTOR 15"/>
    <property type="match status" value="1"/>
</dbReference>
<dbReference type="HOGENOM" id="CLU_1415971_0_0_1"/>
<dbReference type="Pfam" id="PF00096">
    <property type="entry name" value="zf-C2H2"/>
    <property type="match status" value="1"/>
</dbReference>
<protein>
    <recommendedName>
        <fullName evidence="6">C2H2-type domain-containing protein</fullName>
    </recommendedName>
</protein>
<feature type="compositionally biased region" description="Low complexity" evidence="5">
    <location>
        <begin position="1"/>
        <end position="14"/>
    </location>
</feature>
<feature type="region of interest" description="Disordered" evidence="5">
    <location>
        <begin position="1"/>
        <end position="131"/>
    </location>
</feature>
<dbReference type="GO" id="GO:0000978">
    <property type="term" value="F:RNA polymerase II cis-regulatory region sequence-specific DNA binding"/>
    <property type="evidence" value="ECO:0007669"/>
    <property type="project" value="TreeGrafter"/>
</dbReference>
<reference evidence="8" key="2">
    <citation type="submission" date="2015-01" db="EMBL/GenBank/DDBJ databases">
        <title>Evolutionary Origins and Diversification of the Mycorrhizal Mutualists.</title>
        <authorList>
            <consortium name="DOE Joint Genome Institute"/>
            <consortium name="Mycorrhizal Genomics Consortium"/>
            <person name="Kohler A."/>
            <person name="Kuo A."/>
            <person name="Nagy L.G."/>
            <person name="Floudas D."/>
            <person name="Copeland A."/>
            <person name="Barry K.W."/>
            <person name="Cichocki N."/>
            <person name="Veneault-Fourrey C."/>
            <person name="LaButti K."/>
            <person name="Lindquist E.A."/>
            <person name="Lipzen A."/>
            <person name="Lundell T."/>
            <person name="Morin E."/>
            <person name="Murat C."/>
            <person name="Riley R."/>
            <person name="Ohm R."/>
            <person name="Sun H."/>
            <person name="Tunlid A."/>
            <person name="Henrissat B."/>
            <person name="Grigoriev I.V."/>
            <person name="Hibbett D.S."/>
            <person name="Martin F."/>
        </authorList>
    </citation>
    <scope>NUCLEOTIDE SEQUENCE [LARGE SCALE GENOMIC DNA]</scope>
    <source>
        <strain evidence="8">MAFF 305830</strain>
    </source>
</reference>
<accession>A0A0C2WV78</accession>
<evidence type="ECO:0000256" key="1">
    <source>
        <dbReference type="ARBA" id="ARBA00022723"/>
    </source>
</evidence>